<gene>
    <name evidence="2" type="ORF">ACOC_LOCUS1334</name>
</gene>
<dbReference type="EMBL" id="UYYA01000192">
    <property type="protein sequence ID" value="VDM52919.1"/>
    <property type="molecule type" value="Genomic_DNA"/>
</dbReference>
<evidence type="ECO:0000313" key="2">
    <source>
        <dbReference type="EMBL" id="VDM52919.1"/>
    </source>
</evidence>
<evidence type="ECO:0000256" key="1">
    <source>
        <dbReference type="SAM" id="MobiDB-lite"/>
    </source>
</evidence>
<reference evidence="4" key="1">
    <citation type="submission" date="2017-02" db="UniProtKB">
        <authorList>
            <consortium name="WormBaseParasite"/>
        </authorList>
    </citation>
    <scope>IDENTIFICATION</scope>
</reference>
<dbReference type="WBParaSite" id="ACOC_0000133301-mRNA-1">
    <property type="protein sequence ID" value="ACOC_0000133301-mRNA-1"/>
    <property type="gene ID" value="ACOC_0000133301"/>
</dbReference>
<reference evidence="2 3" key="2">
    <citation type="submission" date="2018-11" db="EMBL/GenBank/DDBJ databases">
        <authorList>
            <consortium name="Pathogen Informatics"/>
        </authorList>
    </citation>
    <scope>NUCLEOTIDE SEQUENCE [LARGE SCALE GENOMIC DNA]</scope>
    <source>
        <strain evidence="2 3">Costa Rica</strain>
    </source>
</reference>
<feature type="compositionally biased region" description="Basic and acidic residues" evidence="1">
    <location>
        <begin position="10"/>
        <end position="22"/>
    </location>
</feature>
<sequence>MTREVCIPFPERRMPHEHREAESAEAPMQRPNRVPTSSDLPNAMLARGAAALRAQVALRCQWSWVSSIYRRQQARPLV</sequence>
<proteinExistence type="predicted"/>
<feature type="region of interest" description="Disordered" evidence="1">
    <location>
        <begin position="1"/>
        <end position="40"/>
    </location>
</feature>
<evidence type="ECO:0000313" key="3">
    <source>
        <dbReference type="Proteomes" id="UP000267027"/>
    </source>
</evidence>
<name>A0A0R3PC37_ANGCS</name>
<protein>
    <submittedName>
        <fullName evidence="2 4">Uncharacterized protein</fullName>
    </submittedName>
</protein>
<dbReference type="Proteomes" id="UP000267027">
    <property type="component" value="Unassembled WGS sequence"/>
</dbReference>
<dbReference type="AlphaFoldDB" id="A0A0R3PC37"/>
<keyword evidence="3" id="KW-1185">Reference proteome</keyword>
<accession>A0A0R3PC37</accession>
<organism evidence="4">
    <name type="scientific">Angiostrongylus costaricensis</name>
    <name type="common">Nematode worm</name>
    <dbReference type="NCBI Taxonomy" id="334426"/>
    <lineage>
        <taxon>Eukaryota</taxon>
        <taxon>Metazoa</taxon>
        <taxon>Ecdysozoa</taxon>
        <taxon>Nematoda</taxon>
        <taxon>Chromadorea</taxon>
        <taxon>Rhabditida</taxon>
        <taxon>Rhabditina</taxon>
        <taxon>Rhabditomorpha</taxon>
        <taxon>Strongyloidea</taxon>
        <taxon>Metastrongylidae</taxon>
        <taxon>Angiostrongylus</taxon>
    </lineage>
</organism>
<evidence type="ECO:0000313" key="4">
    <source>
        <dbReference type="WBParaSite" id="ACOC_0000133301-mRNA-1"/>
    </source>
</evidence>